<reference evidence="3" key="1">
    <citation type="submission" date="2016-06" db="UniProtKB">
        <authorList>
            <consortium name="WormBaseParasite"/>
        </authorList>
    </citation>
    <scope>IDENTIFICATION</scope>
</reference>
<dbReference type="WBParaSite" id="nOo.2.0.1.t10101-RA">
    <property type="protein sequence ID" value="nOo.2.0.1.t10101-RA"/>
    <property type="gene ID" value="nOo.2.0.1.g10101"/>
</dbReference>
<sequence length="271" mass="31811">MIKFKLFLQNLWKKNNSWDQALDQEDKETWKSLTKEWPTDVIELPKLATNFPEQQQLHVFTDVSKVAYSAAIYILNQHVNGKETALLFAKSRLASIKDMSIPRLKLLTILTGVRAAKFVRQQLNLEEIPVFLWSDSKYALHWEYQFTGEYEDEEEPKKEEQFAAKVAIQAIEEIRSSLIDGSRFSAWSKLVRITIWVLKFIKRTTKGKIIWLQAMSTEAKQLSSEDFKLAEWVLIKQARTWGSTKKKGKNGIYTMMTRIYGDHRTDWKIWN</sequence>
<proteinExistence type="predicted"/>
<evidence type="ECO:0000313" key="3">
    <source>
        <dbReference type="WBParaSite" id="nOo.2.0.1.t10101-RA"/>
    </source>
</evidence>
<dbReference type="PANTHER" id="PTHR47331">
    <property type="entry name" value="PHD-TYPE DOMAIN-CONTAINING PROTEIN"/>
    <property type="match status" value="1"/>
</dbReference>
<dbReference type="Pfam" id="PF05380">
    <property type="entry name" value="Peptidase_A17"/>
    <property type="match status" value="1"/>
</dbReference>
<keyword evidence="2" id="KW-1185">Reference proteome</keyword>
<name>A0A182EPP3_ONCOC</name>
<evidence type="ECO:0000313" key="1">
    <source>
        <dbReference type="EMBL" id="VDM93828.1"/>
    </source>
</evidence>
<protein>
    <submittedName>
        <fullName evidence="3">RT_RNaseH_2 domain-containing protein</fullName>
    </submittedName>
</protein>
<dbReference type="AlphaFoldDB" id="A0A182EPP3"/>
<dbReference type="InterPro" id="IPR008042">
    <property type="entry name" value="Retrotrans_Pao"/>
</dbReference>
<gene>
    <name evidence="1" type="ORF">NOO_LOCUS10101</name>
</gene>
<dbReference type="OrthoDB" id="5857971at2759"/>
<dbReference type="STRING" id="42157.A0A182EPP3"/>
<organism evidence="3">
    <name type="scientific">Onchocerca ochengi</name>
    <name type="common">Filarial nematode worm</name>
    <dbReference type="NCBI Taxonomy" id="42157"/>
    <lineage>
        <taxon>Eukaryota</taxon>
        <taxon>Metazoa</taxon>
        <taxon>Ecdysozoa</taxon>
        <taxon>Nematoda</taxon>
        <taxon>Chromadorea</taxon>
        <taxon>Rhabditida</taxon>
        <taxon>Spirurina</taxon>
        <taxon>Spiruromorpha</taxon>
        <taxon>Filarioidea</taxon>
        <taxon>Onchocercidae</taxon>
        <taxon>Onchocerca</taxon>
    </lineage>
</organism>
<evidence type="ECO:0000313" key="2">
    <source>
        <dbReference type="Proteomes" id="UP000271087"/>
    </source>
</evidence>
<reference evidence="1 2" key="2">
    <citation type="submission" date="2018-08" db="EMBL/GenBank/DDBJ databases">
        <authorList>
            <person name="Laetsch R D."/>
            <person name="Stevens L."/>
            <person name="Kumar S."/>
            <person name="Blaxter L. M."/>
        </authorList>
    </citation>
    <scope>NUCLEOTIDE SEQUENCE [LARGE SCALE GENOMIC DNA]</scope>
</reference>
<accession>A0A182EPP3</accession>
<dbReference type="EMBL" id="UYRW01005473">
    <property type="protein sequence ID" value="VDM93828.1"/>
    <property type="molecule type" value="Genomic_DNA"/>
</dbReference>
<dbReference type="Proteomes" id="UP000271087">
    <property type="component" value="Unassembled WGS sequence"/>
</dbReference>